<organism evidence="2 3">
    <name type="scientific">Liparis tanakae</name>
    <name type="common">Tanaka's snailfish</name>
    <dbReference type="NCBI Taxonomy" id="230148"/>
    <lineage>
        <taxon>Eukaryota</taxon>
        <taxon>Metazoa</taxon>
        <taxon>Chordata</taxon>
        <taxon>Craniata</taxon>
        <taxon>Vertebrata</taxon>
        <taxon>Euteleostomi</taxon>
        <taxon>Actinopterygii</taxon>
        <taxon>Neopterygii</taxon>
        <taxon>Teleostei</taxon>
        <taxon>Neoteleostei</taxon>
        <taxon>Acanthomorphata</taxon>
        <taxon>Eupercaria</taxon>
        <taxon>Perciformes</taxon>
        <taxon>Cottioidei</taxon>
        <taxon>Cottales</taxon>
        <taxon>Liparidae</taxon>
        <taxon>Liparis</taxon>
    </lineage>
</organism>
<feature type="region of interest" description="Disordered" evidence="1">
    <location>
        <begin position="101"/>
        <end position="127"/>
    </location>
</feature>
<dbReference type="EMBL" id="SRLO01000386">
    <property type="protein sequence ID" value="TNN58205.1"/>
    <property type="molecule type" value="Genomic_DNA"/>
</dbReference>
<evidence type="ECO:0000256" key="1">
    <source>
        <dbReference type="SAM" id="MobiDB-lite"/>
    </source>
</evidence>
<comment type="caution">
    <text evidence="2">The sequence shown here is derived from an EMBL/GenBank/DDBJ whole genome shotgun (WGS) entry which is preliminary data.</text>
</comment>
<gene>
    <name evidence="2" type="ORF">EYF80_031565</name>
</gene>
<sequence length="127" mass="13716">MESEMTALSCLERHNEEGGRAPEQVRLRLPRLQTSAATAHPFPSDTMSISGEVDMRPRGAHTLPAYLRLHICCALGDLSGQNEAVKDSVDTKASSVVKCPYPELPETDMEGGKEESNAAMGMMGGRI</sequence>
<dbReference type="Proteomes" id="UP000314294">
    <property type="component" value="Unassembled WGS sequence"/>
</dbReference>
<keyword evidence="3" id="KW-1185">Reference proteome</keyword>
<accession>A0A4Z2GYM8</accession>
<proteinExistence type="predicted"/>
<protein>
    <submittedName>
        <fullName evidence="2">Uncharacterized protein</fullName>
    </submittedName>
</protein>
<feature type="region of interest" description="Disordered" evidence="1">
    <location>
        <begin position="1"/>
        <end position="26"/>
    </location>
</feature>
<dbReference type="AlphaFoldDB" id="A0A4Z2GYM8"/>
<evidence type="ECO:0000313" key="3">
    <source>
        <dbReference type="Proteomes" id="UP000314294"/>
    </source>
</evidence>
<reference evidence="2 3" key="1">
    <citation type="submission" date="2019-03" db="EMBL/GenBank/DDBJ databases">
        <title>First draft genome of Liparis tanakae, snailfish: a comprehensive survey of snailfish specific genes.</title>
        <authorList>
            <person name="Kim W."/>
            <person name="Song I."/>
            <person name="Jeong J.-H."/>
            <person name="Kim D."/>
            <person name="Kim S."/>
            <person name="Ryu S."/>
            <person name="Song J.Y."/>
            <person name="Lee S.K."/>
        </authorList>
    </citation>
    <scope>NUCLEOTIDE SEQUENCE [LARGE SCALE GENOMIC DNA]</scope>
    <source>
        <tissue evidence="2">Muscle</tissue>
    </source>
</reference>
<feature type="region of interest" description="Disordered" evidence="1">
    <location>
        <begin position="33"/>
        <end position="52"/>
    </location>
</feature>
<evidence type="ECO:0000313" key="2">
    <source>
        <dbReference type="EMBL" id="TNN58205.1"/>
    </source>
</evidence>
<feature type="compositionally biased region" description="Basic and acidic residues" evidence="1">
    <location>
        <begin position="11"/>
        <end position="26"/>
    </location>
</feature>
<name>A0A4Z2GYM8_9TELE</name>